<protein>
    <recommendedName>
        <fullName evidence="4 5">Tyrosinase copper-binding domain-containing protein</fullName>
    </recommendedName>
</protein>
<keyword evidence="1" id="KW-0479">Metal-binding</keyword>
<reference evidence="7" key="1">
    <citation type="submission" date="2016-04" db="EMBL/GenBank/DDBJ databases">
        <authorList>
            <person name="Nguyen H.D."/>
            <person name="Kesanakurti P."/>
            <person name="Cullis J."/>
            <person name="Levesque C.A."/>
            <person name="Hambleton S."/>
        </authorList>
    </citation>
    <scope>NUCLEOTIDE SEQUENCE</scope>
    <source>
        <strain evidence="7">DAOMC 238032</strain>
    </source>
</reference>
<dbReference type="PROSITE" id="PS00498">
    <property type="entry name" value="TYROSINASE_2"/>
    <property type="match status" value="1"/>
</dbReference>
<keyword evidence="9" id="KW-1185">Reference proteome</keyword>
<dbReference type="GO" id="GO:0046872">
    <property type="term" value="F:metal ion binding"/>
    <property type="evidence" value="ECO:0007669"/>
    <property type="project" value="UniProtKB-KW"/>
</dbReference>
<dbReference type="AlphaFoldDB" id="A0A177V9S0"/>
<dbReference type="PROSITE" id="PS00497">
    <property type="entry name" value="TYROSINASE_1"/>
    <property type="match status" value="1"/>
</dbReference>
<dbReference type="EMBL" id="CAJHJG010001809">
    <property type="protein sequence ID" value="CAD6915022.1"/>
    <property type="molecule type" value="Genomic_DNA"/>
</dbReference>
<evidence type="ECO:0000313" key="8">
    <source>
        <dbReference type="Proteomes" id="UP000077671"/>
    </source>
</evidence>
<dbReference type="Pfam" id="PF00264">
    <property type="entry name" value="Tyrosinase"/>
    <property type="match status" value="1"/>
</dbReference>
<dbReference type="PANTHER" id="PTHR11474">
    <property type="entry name" value="TYROSINASE FAMILY MEMBER"/>
    <property type="match status" value="1"/>
</dbReference>
<sequence>MNLHRSIPSPLGGLLCIFLYAQIHETAALSFDPFDAVDGVGSGFDFGGLSDFDQPGSEIKYDRAFQDYLDSTSGSNGCHSLRPRVEWRDLTDRQRRSWIDANWCLTKKPSVLTSTQTNLTGLHTSLLSDFTLVHIRLFEVIHFVAAFLPWHRWYLIAREIAMRECGYQGPIPYWDWSIDADTGHAASSPVLSDDEGIGGDGSRSGVLTTGPFAYFPNEYISETNEASNLSIPLYRPHHLNRTFGSGLARNRTFPLSEDAFNTTFTQKVLLTNNDYRSFQPNLEGLEGRVDIDGMGPHSVIHRAFGGDMQLPHSPNDPVFFLHHANVDRLWWLWQKGLSLKDTRRFKSTVSERVKTTDRRRLYDYGGNTMTLSVDRTGGPRASLNDVQSILGLYLPNIATYKLMDISRPPLCYTYI</sequence>
<dbReference type="PRINTS" id="PR00092">
    <property type="entry name" value="TYROSINASE"/>
</dbReference>
<name>A0A177V9S0_9BASI</name>
<proteinExistence type="predicted"/>
<keyword evidence="2" id="KW-0186">Copper</keyword>
<dbReference type="SUPFAM" id="SSF48056">
    <property type="entry name" value="Di-copper centre-containing domain"/>
    <property type="match status" value="1"/>
</dbReference>
<evidence type="ECO:0000259" key="4">
    <source>
        <dbReference type="PROSITE" id="PS00497"/>
    </source>
</evidence>
<dbReference type="Proteomes" id="UP000836402">
    <property type="component" value="Unassembled WGS sequence"/>
</dbReference>
<feature type="domain" description="Tyrosinase copper-binding" evidence="5">
    <location>
        <begin position="316"/>
        <end position="327"/>
    </location>
</feature>
<evidence type="ECO:0000256" key="1">
    <source>
        <dbReference type="ARBA" id="ARBA00022723"/>
    </source>
</evidence>
<dbReference type="EMBL" id="LWDD02000439">
    <property type="protein sequence ID" value="KAE8260903.1"/>
    <property type="molecule type" value="Genomic_DNA"/>
</dbReference>
<dbReference type="InterPro" id="IPR002227">
    <property type="entry name" value="Tyrosinase_Cu-bd"/>
</dbReference>
<evidence type="ECO:0000256" key="3">
    <source>
        <dbReference type="SAM" id="SignalP"/>
    </source>
</evidence>
<evidence type="ECO:0000259" key="5">
    <source>
        <dbReference type="PROSITE" id="PS00498"/>
    </source>
</evidence>
<accession>A0A177V9S0</accession>
<dbReference type="InterPro" id="IPR050316">
    <property type="entry name" value="Tyrosinase/Hemocyanin"/>
</dbReference>
<reference evidence="6" key="3">
    <citation type="submission" date="2020-10" db="EMBL/GenBank/DDBJ databases">
        <authorList>
            <person name="Sedaghatjoo S."/>
        </authorList>
    </citation>
    <scope>NUCLEOTIDE SEQUENCE</scope>
    <source>
        <strain evidence="6">AZH3</strain>
    </source>
</reference>
<evidence type="ECO:0000313" key="7">
    <source>
        <dbReference type="EMBL" id="KAE8260903.1"/>
    </source>
</evidence>
<dbReference type="GO" id="GO:0016491">
    <property type="term" value="F:oxidoreductase activity"/>
    <property type="evidence" value="ECO:0007669"/>
    <property type="project" value="InterPro"/>
</dbReference>
<dbReference type="Proteomes" id="UP000077671">
    <property type="component" value="Unassembled WGS sequence"/>
</dbReference>
<keyword evidence="3" id="KW-0732">Signal</keyword>
<comment type="caution">
    <text evidence="7">The sequence shown here is derived from an EMBL/GenBank/DDBJ whole genome shotgun (WGS) entry which is preliminary data.</text>
</comment>
<feature type="domain" description="Tyrosinase copper-binding" evidence="4">
    <location>
        <begin position="142"/>
        <end position="159"/>
    </location>
</feature>
<dbReference type="PANTHER" id="PTHR11474:SF126">
    <property type="entry name" value="TYROSINASE-LIKE PROTEIN TYR-1-RELATED"/>
    <property type="match status" value="1"/>
</dbReference>
<dbReference type="Gene3D" id="1.10.1280.10">
    <property type="entry name" value="Di-copper center containing domain from catechol oxidase"/>
    <property type="match status" value="1"/>
</dbReference>
<evidence type="ECO:0000256" key="2">
    <source>
        <dbReference type="ARBA" id="ARBA00023008"/>
    </source>
</evidence>
<gene>
    <name evidence="7" type="ORF">A4X03_0g3667</name>
    <name evidence="6" type="ORF">JKIAZH3_G1511</name>
</gene>
<dbReference type="InterPro" id="IPR008922">
    <property type="entry name" value="Di-copper_centre_dom_sf"/>
</dbReference>
<evidence type="ECO:0000313" key="9">
    <source>
        <dbReference type="Proteomes" id="UP000836402"/>
    </source>
</evidence>
<organism evidence="7 8">
    <name type="scientific">Tilletia caries</name>
    <name type="common">wheat bunt fungus</name>
    <dbReference type="NCBI Taxonomy" id="13290"/>
    <lineage>
        <taxon>Eukaryota</taxon>
        <taxon>Fungi</taxon>
        <taxon>Dikarya</taxon>
        <taxon>Basidiomycota</taxon>
        <taxon>Ustilaginomycotina</taxon>
        <taxon>Exobasidiomycetes</taxon>
        <taxon>Tilletiales</taxon>
        <taxon>Tilletiaceae</taxon>
        <taxon>Tilletia</taxon>
    </lineage>
</organism>
<evidence type="ECO:0000313" key="6">
    <source>
        <dbReference type="EMBL" id="CAD6915022.1"/>
    </source>
</evidence>
<feature type="chain" id="PRO_5044550279" description="Tyrosinase copper-binding domain-containing protein" evidence="3">
    <location>
        <begin position="29"/>
        <end position="415"/>
    </location>
</feature>
<reference evidence="7" key="2">
    <citation type="journal article" date="2019" name="IMA Fungus">
        <title>Genome sequencing and comparison of five Tilletia species to identify candidate genes for the detection of regulated species infecting wheat.</title>
        <authorList>
            <person name="Nguyen H.D.T."/>
            <person name="Sultana T."/>
            <person name="Kesanakurti P."/>
            <person name="Hambleton S."/>
        </authorList>
    </citation>
    <scope>NUCLEOTIDE SEQUENCE</scope>
    <source>
        <strain evidence="7">DAOMC 238032</strain>
    </source>
</reference>
<feature type="signal peptide" evidence="3">
    <location>
        <begin position="1"/>
        <end position="28"/>
    </location>
</feature>